<feature type="compositionally biased region" description="Basic residues" evidence="1">
    <location>
        <begin position="1"/>
        <end position="12"/>
    </location>
</feature>
<organism evidence="2 3">
    <name type="scientific">Anseongella ginsenosidimutans</name>
    <dbReference type="NCBI Taxonomy" id="496056"/>
    <lineage>
        <taxon>Bacteria</taxon>
        <taxon>Pseudomonadati</taxon>
        <taxon>Bacteroidota</taxon>
        <taxon>Sphingobacteriia</taxon>
        <taxon>Sphingobacteriales</taxon>
        <taxon>Sphingobacteriaceae</taxon>
        <taxon>Anseongella</taxon>
    </lineage>
</organism>
<dbReference type="AlphaFoldDB" id="A0A4V2UTG9"/>
<keyword evidence="3" id="KW-1185">Reference proteome</keyword>
<evidence type="ECO:0000313" key="2">
    <source>
        <dbReference type="EMBL" id="TCS86029.1"/>
    </source>
</evidence>
<accession>A0A4V2UTG9</accession>
<dbReference type="Proteomes" id="UP000295807">
    <property type="component" value="Unassembled WGS sequence"/>
</dbReference>
<protein>
    <submittedName>
        <fullName evidence="2">Uncharacterized protein</fullName>
    </submittedName>
</protein>
<evidence type="ECO:0000313" key="3">
    <source>
        <dbReference type="Proteomes" id="UP000295807"/>
    </source>
</evidence>
<reference evidence="2 3" key="1">
    <citation type="submission" date="2019-03" db="EMBL/GenBank/DDBJ databases">
        <title>Genomic Encyclopedia of Type Strains, Phase IV (KMG-IV): sequencing the most valuable type-strain genomes for metagenomic binning, comparative biology and taxonomic classification.</title>
        <authorList>
            <person name="Goeker M."/>
        </authorList>
    </citation>
    <scope>NUCLEOTIDE SEQUENCE [LARGE SCALE GENOMIC DNA]</scope>
    <source>
        <strain evidence="2 3">DSM 21100</strain>
    </source>
</reference>
<comment type="caution">
    <text evidence="2">The sequence shown here is derived from an EMBL/GenBank/DDBJ whole genome shotgun (WGS) entry which is preliminary data.</text>
</comment>
<gene>
    <name evidence="2" type="ORF">EDD80_10955</name>
</gene>
<name>A0A4V2UTG9_9SPHI</name>
<sequence>MKTPKKNARKIVTKGPASGDSKKSKMKPVTSKETKNWKKRALDDDDDDFDLEFEEDFDELDNFDSYDDDDRY</sequence>
<dbReference type="EMBL" id="SMAD01000009">
    <property type="protein sequence ID" value="TCS86029.1"/>
    <property type="molecule type" value="Genomic_DNA"/>
</dbReference>
<evidence type="ECO:0000256" key="1">
    <source>
        <dbReference type="SAM" id="MobiDB-lite"/>
    </source>
</evidence>
<feature type="region of interest" description="Disordered" evidence="1">
    <location>
        <begin position="1"/>
        <end position="38"/>
    </location>
</feature>
<proteinExistence type="predicted"/>